<dbReference type="EC" id="5.4.99.18" evidence="3"/>
<dbReference type="HOGENOM" id="CLU_094982_2_2_2"/>
<evidence type="ECO:0000256" key="3">
    <source>
        <dbReference type="HAMAP-Rule" id="MF_01929"/>
    </source>
</evidence>
<dbReference type="KEGG" id="mhi:Mhar_2050"/>
<sequence>MTEIAVISGSKSDRPVVEKVLRVLVEKGVDYDERVLSAHRNPLDLELYIKETDAKVFIAVAGLSAALPGFIASRTDRPVIGVPVSAKLGGLDALLAISQMPPGVPVACVGIDAGENGALLAVRILGAKERPQG</sequence>
<dbReference type="GeneID" id="12511223"/>
<organism evidence="6 7">
    <name type="scientific">Methanothrix harundinacea (strain 6Ac)</name>
    <name type="common">Methanosaeta harundinacea</name>
    <dbReference type="NCBI Taxonomy" id="1110509"/>
    <lineage>
        <taxon>Archaea</taxon>
        <taxon>Methanobacteriati</taxon>
        <taxon>Methanobacteriota</taxon>
        <taxon>Stenosarchaea group</taxon>
        <taxon>Methanomicrobia</taxon>
        <taxon>Methanotrichales</taxon>
        <taxon>Methanotrichaceae</taxon>
        <taxon>Methanothrix</taxon>
    </lineage>
</organism>
<dbReference type="SMART" id="SM01001">
    <property type="entry name" value="AIRC"/>
    <property type="match status" value="1"/>
</dbReference>
<dbReference type="PATRIC" id="fig|1110509.7.peg.2277"/>
<evidence type="ECO:0000256" key="4">
    <source>
        <dbReference type="PIRSR" id="PIRSR001338-1"/>
    </source>
</evidence>
<dbReference type="PANTHER" id="PTHR23046:SF2">
    <property type="entry name" value="PHOSPHORIBOSYLAMINOIMIDAZOLE CARBOXYLASE"/>
    <property type="match status" value="1"/>
</dbReference>
<dbReference type="UniPathway" id="UPA00074">
    <property type="reaction ID" value="UER00943"/>
</dbReference>
<comment type="catalytic activity">
    <reaction evidence="3">
        <text>5-carboxyamino-1-(5-phospho-D-ribosyl)imidazole + H(+) = 5-amino-1-(5-phospho-D-ribosyl)imidazole-4-carboxylate</text>
        <dbReference type="Rhea" id="RHEA:13193"/>
        <dbReference type="ChEBI" id="CHEBI:15378"/>
        <dbReference type="ChEBI" id="CHEBI:58730"/>
        <dbReference type="ChEBI" id="CHEBI:77657"/>
        <dbReference type="EC" id="5.4.99.18"/>
    </reaction>
</comment>
<evidence type="ECO:0000313" key="7">
    <source>
        <dbReference type="Proteomes" id="UP000005877"/>
    </source>
</evidence>
<keyword evidence="2 3" id="KW-0413">Isomerase</keyword>
<dbReference type="GO" id="GO:0006189">
    <property type="term" value="P:'de novo' IMP biosynthetic process"/>
    <property type="evidence" value="ECO:0007669"/>
    <property type="project" value="UniProtKB-UniRule"/>
</dbReference>
<reference evidence="6 7" key="1">
    <citation type="journal article" date="2012" name="PLoS ONE">
        <title>The genome characteristics and predicted function of methyl-group oxidation pathway in the obligate aceticlastic methanogens, Methanosaeta spp.</title>
        <authorList>
            <person name="Zhu J."/>
            <person name="Zheng H."/>
            <person name="Ai G."/>
            <person name="Zhang G."/>
            <person name="Liu D."/>
            <person name="Liu X."/>
            <person name="Dong X."/>
        </authorList>
    </citation>
    <scope>NUCLEOTIDE SEQUENCE [LARGE SCALE GENOMIC DNA]</scope>
    <source>
        <strain evidence="6 7">6Ac</strain>
    </source>
</reference>
<feature type="binding site" evidence="3 4">
    <location>
        <position position="40"/>
    </location>
    <ligand>
        <name>substrate</name>
    </ligand>
</feature>
<dbReference type="HAMAP" id="MF_01929">
    <property type="entry name" value="PurE_classI"/>
    <property type="match status" value="1"/>
</dbReference>
<dbReference type="GO" id="GO:0034023">
    <property type="term" value="F:5-(carboxyamino)imidazole ribonucleotide mutase activity"/>
    <property type="evidence" value="ECO:0007669"/>
    <property type="project" value="UniProtKB-UniRule"/>
</dbReference>
<dbReference type="InterPro" id="IPR000031">
    <property type="entry name" value="PurE_dom"/>
</dbReference>
<proteinExistence type="inferred from homology"/>
<dbReference type="Proteomes" id="UP000005877">
    <property type="component" value="Chromosome"/>
</dbReference>
<evidence type="ECO:0000256" key="1">
    <source>
        <dbReference type="ARBA" id="ARBA00022755"/>
    </source>
</evidence>
<dbReference type="Pfam" id="PF00731">
    <property type="entry name" value="AIRC"/>
    <property type="match status" value="1"/>
</dbReference>
<keyword evidence="1 3" id="KW-0658">Purine biosynthesis</keyword>
<dbReference type="STRING" id="1110509.Mhar_2050"/>
<evidence type="ECO:0000259" key="5">
    <source>
        <dbReference type="SMART" id="SM01001"/>
    </source>
</evidence>
<dbReference type="InterPro" id="IPR024694">
    <property type="entry name" value="PurE_prokaryotes"/>
</dbReference>
<feature type="domain" description="PurE" evidence="5">
    <location>
        <begin position="2"/>
        <end position="130"/>
    </location>
</feature>
<dbReference type="PIRSF" id="PIRSF001338">
    <property type="entry name" value="AIR_carboxylase"/>
    <property type="match status" value="1"/>
</dbReference>
<accession>G7WPP4</accession>
<dbReference type="Gene3D" id="3.40.50.1970">
    <property type="match status" value="1"/>
</dbReference>
<dbReference type="EMBL" id="CP003117">
    <property type="protein sequence ID" value="AET65406.1"/>
    <property type="molecule type" value="Genomic_DNA"/>
</dbReference>
<dbReference type="SUPFAM" id="SSF52255">
    <property type="entry name" value="N5-CAIR mutase (phosphoribosylaminoimidazole carboxylase, PurE)"/>
    <property type="match status" value="1"/>
</dbReference>
<evidence type="ECO:0000313" key="6">
    <source>
        <dbReference type="EMBL" id="AET65406.1"/>
    </source>
</evidence>
<comment type="function">
    <text evidence="3">Catalyzes the conversion of N5-carboxyaminoimidazole ribonucleotide (N5-CAIR) to 4-carboxy-5-aminoimidazole ribonucleotide (CAIR).</text>
</comment>
<dbReference type="RefSeq" id="WP_014587582.1">
    <property type="nucleotide sequence ID" value="NC_017527.1"/>
</dbReference>
<feature type="binding site" evidence="3 4">
    <location>
        <position position="10"/>
    </location>
    <ligand>
        <name>substrate</name>
    </ligand>
</feature>
<dbReference type="OrthoDB" id="9473at2157"/>
<dbReference type="PANTHER" id="PTHR23046">
    <property type="entry name" value="PHOSPHORIBOSYLAMINOIMIDAZOLE CARBOXYLASE CATALYTIC SUBUNIT"/>
    <property type="match status" value="1"/>
</dbReference>
<protein>
    <recommendedName>
        <fullName evidence="3">N5-carboxyaminoimidazole ribonucleotide mutase</fullName>
        <shortName evidence="3">N5-CAIR mutase</shortName>
        <ecNumber evidence="3">5.4.99.18</ecNumber>
    </recommendedName>
    <alternativeName>
        <fullName evidence="3">5-(carboxyamino)imidazole ribonucleotide mutase</fullName>
    </alternativeName>
</protein>
<dbReference type="AlphaFoldDB" id="G7WPP4"/>
<comment type="pathway">
    <text evidence="3">Purine metabolism; IMP biosynthesis via de novo pathway; 5-amino-1-(5-phospho-D-ribosyl)imidazole-4-carboxylate from 5-amino-1-(5-phospho-D-ribosyl)imidazole (N5-CAIR route): step 2/2.</text>
</comment>
<keyword evidence="7" id="KW-1185">Reference proteome</keyword>
<gene>
    <name evidence="3" type="primary">purE</name>
    <name evidence="6" type="ordered locus">Mhar_2050</name>
</gene>
<name>G7WPP4_METH6</name>
<feature type="binding site" evidence="3 4">
    <location>
        <position position="13"/>
    </location>
    <ligand>
        <name>substrate</name>
    </ligand>
</feature>
<evidence type="ECO:0000256" key="2">
    <source>
        <dbReference type="ARBA" id="ARBA00023235"/>
    </source>
</evidence>
<comment type="similarity">
    <text evidence="3">Belongs to the AIR carboxylase family. Class I subfamily.</text>
</comment>
<dbReference type="InterPro" id="IPR033747">
    <property type="entry name" value="PurE_ClassI"/>
</dbReference>